<organism evidence="4 5">
    <name type="scientific">Lysobacter capsici AZ78</name>
    <dbReference type="NCBI Taxonomy" id="1444315"/>
    <lineage>
        <taxon>Bacteria</taxon>
        <taxon>Pseudomonadati</taxon>
        <taxon>Pseudomonadota</taxon>
        <taxon>Gammaproteobacteria</taxon>
        <taxon>Lysobacterales</taxon>
        <taxon>Lysobacteraceae</taxon>
        <taxon>Lysobacter</taxon>
    </lineage>
</organism>
<keyword evidence="2" id="KW-0732">Signal</keyword>
<dbReference type="PANTHER" id="PTHR42951">
    <property type="entry name" value="METALLO-BETA-LACTAMASE DOMAIN-CONTAINING"/>
    <property type="match status" value="1"/>
</dbReference>
<dbReference type="RefSeq" id="WP_051547819.1">
    <property type="nucleotide sequence ID" value="NZ_JAJA02000001.1"/>
</dbReference>
<feature type="chain" id="PRO_5007131622" evidence="2">
    <location>
        <begin position="24"/>
        <end position="304"/>
    </location>
</feature>
<dbReference type="CDD" id="cd16282">
    <property type="entry name" value="metallo-hydrolase-like_MBL-fold"/>
    <property type="match status" value="1"/>
</dbReference>
<dbReference type="OrthoDB" id="420651at2"/>
<dbReference type="Proteomes" id="UP000023435">
    <property type="component" value="Unassembled WGS sequence"/>
</dbReference>
<evidence type="ECO:0000259" key="3">
    <source>
        <dbReference type="SMART" id="SM00849"/>
    </source>
</evidence>
<dbReference type="Pfam" id="PF00753">
    <property type="entry name" value="Lactamase_B"/>
    <property type="match status" value="1"/>
</dbReference>
<name>A0A108U6X4_9GAMM</name>
<dbReference type="InterPro" id="IPR050855">
    <property type="entry name" value="NDM-1-like"/>
</dbReference>
<keyword evidence="5" id="KW-1185">Reference proteome</keyword>
<dbReference type="InterPro" id="IPR036866">
    <property type="entry name" value="RibonucZ/Hydroxyglut_hydro"/>
</dbReference>
<comment type="similarity">
    <text evidence="1">Belongs to the metallo-beta-lactamase superfamily. Class-B beta-lactamase family.</text>
</comment>
<dbReference type="AlphaFoldDB" id="A0A108U6X4"/>
<dbReference type="Gene3D" id="3.60.15.10">
    <property type="entry name" value="Ribonuclease Z/Hydroxyacylglutathione hydrolase-like"/>
    <property type="match status" value="1"/>
</dbReference>
<evidence type="ECO:0000313" key="4">
    <source>
        <dbReference type="EMBL" id="KWS03670.1"/>
    </source>
</evidence>
<gene>
    <name evidence="4" type="ORF">AZ78_1219</name>
</gene>
<feature type="domain" description="Metallo-beta-lactamase" evidence="3">
    <location>
        <begin position="51"/>
        <end position="233"/>
    </location>
</feature>
<feature type="signal peptide" evidence="2">
    <location>
        <begin position="1"/>
        <end position="23"/>
    </location>
</feature>
<proteinExistence type="inferred from homology"/>
<comment type="caution">
    <text evidence="4">The sequence shown here is derived from an EMBL/GenBank/DDBJ whole genome shotgun (WGS) entry which is preliminary data.</text>
</comment>
<accession>A0A108U6X4</accession>
<evidence type="ECO:0000256" key="2">
    <source>
        <dbReference type="SAM" id="SignalP"/>
    </source>
</evidence>
<dbReference type="SMART" id="SM00849">
    <property type="entry name" value="Lactamase_B"/>
    <property type="match status" value="1"/>
</dbReference>
<evidence type="ECO:0000313" key="5">
    <source>
        <dbReference type="Proteomes" id="UP000023435"/>
    </source>
</evidence>
<evidence type="ECO:0000256" key="1">
    <source>
        <dbReference type="ARBA" id="ARBA00005250"/>
    </source>
</evidence>
<reference evidence="4 5" key="1">
    <citation type="journal article" date="2014" name="Genome Announc.">
        <title>Draft Genome Sequence of Lysobacter capsici AZ78, a Bacterium Antagonistic to Plant-Pathogenic Oomycetes.</title>
        <authorList>
            <person name="Puopolo G."/>
            <person name="Sonego P."/>
            <person name="Engelen K."/>
            <person name="Pertot I."/>
        </authorList>
    </citation>
    <scope>NUCLEOTIDE SEQUENCE [LARGE SCALE GENOMIC DNA]</scope>
    <source>
        <strain evidence="4 5">AZ78</strain>
    </source>
</reference>
<dbReference type="GO" id="GO:0017001">
    <property type="term" value="P:antibiotic catabolic process"/>
    <property type="evidence" value="ECO:0007669"/>
    <property type="project" value="UniProtKB-ARBA"/>
</dbReference>
<sequence>MNLRAIAIAAGLAGSFLLSPAIAAQATASPPAPPAPAFVELAPGLSVFKGPATTVLLAESADAALLVDSELGKTAPALQQALQGHKPLRYVVNTHWHLDHVGGNEALAGRGASVVAHENAYRRMAQDTYLKHLDRMMPALPPAGRPSVTVLGDARLRLGELEARLIHVPAAHTDGDLLVHFPAANVLHMGDCFFNGLYPIIDTGTGGTVDGLIAALDRGLALSDARTRIVAGHGPVGDRADLKKAREMLIEVRDRVARLKRAGKTREQTLAAAPTRDLDAIWGPDWVKPAQIVGSVYDSLPARP</sequence>
<dbReference type="PANTHER" id="PTHR42951:SF4">
    <property type="entry name" value="ACYL-COENZYME A THIOESTERASE MBLAC2"/>
    <property type="match status" value="1"/>
</dbReference>
<dbReference type="SUPFAM" id="SSF56281">
    <property type="entry name" value="Metallo-hydrolase/oxidoreductase"/>
    <property type="match status" value="1"/>
</dbReference>
<protein>
    <submittedName>
        <fullName evidence="4">Cyclase</fullName>
    </submittedName>
</protein>
<dbReference type="EMBL" id="JAJA02000001">
    <property type="protein sequence ID" value="KWS03670.1"/>
    <property type="molecule type" value="Genomic_DNA"/>
</dbReference>
<dbReference type="InterPro" id="IPR001279">
    <property type="entry name" value="Metallo-B-lactamas"/>
</dbReference>